<comment type="caution">
    <text evidence="2">The sequence shown here is derived from an EMBL/GenBank/DDBJ whole genome shotgun (WGS) entry which is preliminary data.</text>
</comment>
<feature type="region of interest" description="Disordered" evidence="1">
    <location>
        <begin position="1"/>
        <end position="63"/>
    </location>
</feature>
<evidence type="ECO:0000256" key="1">
    <source>
        <dbReference type="SAM" id="MobiDB-lite"/>
    </source>
</evidence>
<keyword evidence="3" id="KW-1185">Reference proteome</keyword>
<feature type="compositionally biased region" description="Polar residues" evidence="1">
    <location>
        <begin position="1"/>
        <end position="24"/>
    </location>
</feature>
<dbReference type="EMBL" id="JAIWYP010000003">
    <property type="protein sequence ID" value="KAH3855208.1"/>
    <property type="molecule type" value="Genomic_DNA"/>
</dbReference>
<gene>
    <name evidence="2" type="ORF">DPMN_097772</name>
</gene>
<reference evidence="2" key="2">
    <citation type="submission" date="2020-11" db="EMBL/GenBank/DDBJ databases">
        <authorList>
            <person name="McCartney M.A."/>
            <person name="Auch B."/>
            <person name="Kono T."/>
            <person name="Mallez S."/>
            <person name="Becker A."/>
            <person name="Gohl D.M."/>
            <person name="Silverstein K.A.T."/>
            <person name="Koren S."/>
            <person name="Bechman K.B."/>
            <person name="Herman A."/>
            <person name="Abrahante J.E."/>
            <person name="Garbe J."/>
        </authorList>
    </citation>
    <scope>NUCLEOTIDE SEQUENCE</scope>
    <source>
        <strain evidence="2">Duluth1</strain>
        <tissue evidence="2">Whole animal</tissue>
    </source>
</reference>
<dbReference type="Proteomes" id="UP000828390">
    <property type="component" value="Unassembled WGS sequence"/>
</dbReference>
<proteinExistence type="predicted"/>
<evidence type="ECO:0000313" key="3">
    <source>
        <dbReference type="Proteomes" id="UP000828390"/>
    </source>
</evidence>
<sequence>MVHSIQNIEVSDHGTSSGAPSSMITGKYSPKTGNIHVQRNPNLNDDNNDGQKQGLKVKKPRKQDITIHKLSEHKARIIMLETTNREYHNTIQLLKEKLALIANRNPPPEYSNTATHEEICRTNYQENSNPAQLQMLQT</sequence>
<reference evidence="2" key="1">
    <citation type="journal article" date="2019" name="bioRxiv">
        <title>The Genome of the Zebra Mussel, Dreissena polymorpha: A Resource for Invasive Species Research.</title>
        <authorList>
            <person name="McCartney M.A."/>
            <person name="Auch B."/>
            <person name="Kono T."/>
            <person name="Mallez S."/>
            <person name="Zhang Y."/>
            <person name="Obille A."/>
            <person name="Becker A."/>
            <person name="Abrahante J.E."/>
            <person name="Garbe J."/>
            <person name="Badalamenti J.P."/>
            <person name="Herman A."/>
            <person name="Mangelson H."/>
            <person name="Liachko I."/>
            <person name="Sullivan S."/>
            <person name="Sone E.D."/>
            <person name="Koren S."/>
            <person name="Silverstein K.A.T."/>
            <person name="Beckman K.B."/>
            <person name="Gohl D.M."/>
        </authorList>
    </citation>
    <scope>NUCLEOTIDE SEQUENCE</scope>
    <source>
        <strain evidence="2">Duluth1</strain>
        <tissue evidence="2">Whole animal</tissue>
    </source>
</reference>
<name>A0A9D4R5P5_DREPO</name>
<evidence type="ECO:0000313" key="2">
    <source>
        <dbReference type="EMBL" id="KAH3855208.1"/>
    </source>
</evidence>
<organism evidence="2 3">
    <name type="scientific">Dreissena polymorpha</name>
    <name type="common">Zebra mussel</name>
    <name type="synonym">Mytilus polymorpha</name>
    <dbReference type="NCBI Taxonomy" id="45954"/>
    <lineage>
        <taxon>Eukaryota</taxon>
        <taxon>Metazoa</taxon>
        <taxon>Spiralia</taxon>
        <taxon>Lophotrochozoa</taxon>
        <taxon>Mollusca</taxon>
        <taxon>Bivalvia</taxon>
        <taxon>Autobranchia</taxon>
        <taxon>Heteroconchia</taxon>
        <taxon>Euheterodonta</taxon>
        <taxon>Imparidentia</taxon>
        <taxon>Neoheterodontei</taxon>
        <taxon>Myida</taxon>
        <taxon>Dreissenoidea</taxon>
        <taxon>Dreissenidae</taxon>
        <taxon>Dreissena</taxon>
    </lineage>
</organism>
<accession>A0A9D4R5P5</accession>
<dbReference type="AlphaFoldDB" id="A0A9D4R5P5"/>
<feature type="compositionally biased region" description="Polar residues" evidence="1">
    <location>
        <begin position="31"/>
        <end position="45"/>
    </location>
</feature>
<protein>
    <submittedName>
        <fullName evidence="2">Uncharacterized protein</fullName>
    </submittedName>
</protein>